<dbReference type="Proteomes" id="UP000231157">
    <property type="component" value="Unassembled WGS sequence"/>
</dbReference>
<reference evidence="2" key="1">
    <citation type="submission" date="2017-09" db="EMBL/GenBank/DDBJ databases">
        <title>Depth-based differentiation of microbial function through sediment-hosted aquifers and enrichment of novel symbionts in the deep terrestrial subsurface.</title>
        <authorList>
            <person name="Probst A.J."/>
            <person name="Ladd B."/>
            <person name="Jarett J.K."/>
            <person name="Geller-Mcgrath D.E."/>
            <person name="Sieber C.M.K."/>
            <person name="Emerson J.B."/>
            <person name="Anantharaman K."/>
            <person name="Thomas B.C."/>
            <person name="Malmstrom R."/>
            <person name="Stieglmeier M."/>
            <person name="Klingl A."/>
            <person name="Woyke T."/>
            <person name="Ryan C.M."/>
            <person name="Banfield J.F."/>
        </authorList>
    </citation>
    <scope>NUCLEOTIDE SEQUENCE [LARGE SCALE GENOMIC DNA]</scope>
</reference>
<dbReference type="EMBL" id="PFAZ01000009">
    <property type="protein sequence ID" value="PIR88956.1"/>
    <property type="molecule type" value="Genomic_DNA"/>
</dbReference>
<organism evidence="1 2">
    <name type="scientific">Candidatus Harrisonbacteria bacterium CG10_big_fil_rev_8_21_14_0_10_40_38</name>
    <dbReference type="NCBI Taxonomy" id="1974583"/>
    <lineage>
        <taxon>Bacteria</taxon>
        <taxon>Candidatus Harrisoniibacteriota</taxon>
    </lineage>
</organism>
<name>A0A2H0UTI3_9BACT</name>
<comment type="caution">
    <text evidence="1">The sequence shown here is derived from an EMBL/GenBank/DDBJ whole genome shotgun (WGS) entry which is preliminary data.</text>
</comment>
<evidence type="ECO:0000313" key="2">
    <source>
        <dbReference type="Proteomes" id="UP000231157"/>
    </source>
</evidence>
<proteinExistence type="predicted"/>
<sequence>MRKDKESAIKLRLLGKSYREINESIGVPKSTLSDWLSKIILSKNTLEKINKRTQKKSLKALIKRNKYQTIQAQKRALELKKEGASEITNFSKKDLLIAGTALYWAEGYKRQKTRNGRPLTSHPVSLTNSDPILIKVFLKFLIEIYNIPKKDIKLSIRIFEHQNEEELIKFWQNITNFPRENFKKSYYGISKSSLNKRPFNRLPYGTLEVRVNNTKLYHKIMGHIEGIKNFL</sequence>
<dbReference type="AlphaFoldDB" id="A0A2H0UTI3"/>
<protein>
    <submittedName>
        <fullName evidence="1">Uncharacterized protein</fullName>
    </submittedName>
</protein>
<evidence type="ECO:0000313" key="1">
    <source>
        <dbReference type="EMBL" id="PIR88956.1"/>
    </source>
</evidence>
<accession>A0A2H0UTI3</accession>
<gene>
    <name evidence="1" type="ORF">COU07_03625</name>
</gene>